<sequence length="267" mass="29296">MEPPHILHPLITGEMSDLMLVQQASRASPAHALDLRNAASTTLGLIATAEKDRDNSLGYFASDAAVFISAIWRSYLGSRSPQLWPSRELRDIITAVTLILDSAKKLVAGGMRMRTSKFQLVRRIKIARDAPRIKLYRTQLSICVRMAQAEILKLNPEDMQTTTVASAEYSQSRQFVESNSTIANEGGIGERMAPETSARPNDDQFNRAFEMGAQEHAHTSDNDTPQAAPEGIFDDAFSRPRLVINMMFVSGSAVAIGGGDAHVHTRT</sequence>
<evidence type="ECO:0000313" key="1">
    <source>
        <dbReference type="EMBL" id="KJA16163.1"/>
    </source>
</evidence>
<proteinExistence type="predicted"/>
<organism evidence="1 2">
    <name type="scientific">Hypholoma sublateritium (strain FD-334 SS-4)</name>
    <dbReference type="NCBI Taxonomy" id="945553"/>
    <lineage>
        <taxon>Eukaryota</taxon>
        <taxon>Fungi</taxon>
        <taxon>Dikarya</taxon>
        <taxon>Basidiomycota</taxon>
        <taxon>Agaricomycotina</taxon>
        <taxon>Agaricomycetes</taxon>
        <taxon>Agaricomycetidae</taxon>
        <taxon>Agaricales</taxon>
        <taxon>Agaricineae</taxon>
        <taxon>Strophariaceae</taxon>
        <taxon>Hypholoma</taxon>
    </lineage>
</organism>
<accession>A0A0D2LZ47</accession>
<dbReference type="EMBL" id="KN817626">
    <property type="protein sequence ID" value="KJA16163.1"/>
    <property type="molecule type" value="Genomic_DNA"/>
</dbReference>
<gene>
    <name evidence="1" type="ORF">HYPSUDRAFT_219586</name>
</gene>
<dbReference type="AlphaFoldDB" id="A0A0D2LZ47"/>
<reference evidence="2" key="1">
    <citation type="submission" date="2014-04" db="EMBL/GenBank/DDBJ databases">
        <title>Evolutionary Origins and Diversification of the Mycorrhizal Mutualists.</title>
        <authorList>
            <consortium name="DOE Joint Genome Institute"/>
            <consortium name="Mycorrhizal Genomics Consortium"/>
            <person name="Kohler A."/>
            <person name="Kuo A."/>
            <person name="Nagy L.G."/>
            <person name="Floudas D."/>
            <person name="Copeland A."/>
            <person name="Barry K.W."/>
            <person name="Cichocki N."/>
            <person name="Veneault-Fourrey C."/>
            <person name="LaButti K."/>
            <person name="Lindquist E.A."/>
            <person name="Lipzen A."/>
            <person name="Lundell T."/>
            <person name="Morin E."/>
            <person name="Murat C."/>
            <person name="Riley R."/>
            <person name="Ohm R."/>
            <person name="Sun H."/>
            <person name="Tunlid A."/>
            <person name="Henrissat B."/>
            <person name="Grigoriev I.V."/>
            <person name="Hibbett D.S."/>
            <person name="Martin F."/>
        </authorList>
    </citation>
    <scope>NUCLEOTIDE SEQUENCE [LARGE SCALE GENOMIC DNA]</scope>
    <source>
        <strain evidence="2">FD-334 SS-4</strain>
    </source>
</reference>
<evidence type="ECO:0000313" key="2">
    <source>
        <dbReference type="Proteomes" id="UP000054270"/>
    </source>
</evidence>
<keyword evidence="2" id="KW-1185">Reference proteome</keyword>
<name>A0A0D2LZ47_HYPSF</name>
<protein>
    <submittedName>
        <fullName evidence="1">Uncharacterized protein</fullName>
    </submittedName>
</protein>
<dbReference type="Proteomes" id="UP000054270">
    <property type="component" value="Unassembled WGS sequence"/>
</dbReference>